<sequence length="86" mass="9783">MIYRRWSLLSSTVAIWGGAAAAGIAASYLFGGKEKLEDYMLHEGDRLRQQDKATWPTPMDRERKGPRGKTKRASHFHDFIKTSTMP</sequence>
<reference evidence="2 3" key="1">
    <citation type="journal article" date="2010" name="Nature">
        <title>Genome sequencing and analysis of the model grass Brachypodium distachyon.</title>
        <authorList>
            <consortium name="International Brachypodium Initiative"/>
        </authorList>
    </citation>
    <scope>NUCLEOTIDE SEQUENCE [LARGE SCALE GENOMIC DNA]</scope>
    <source>
        <strain evidence="2 3">Bd21</strain>
    </source>
</reference>
<dbReference type="Proteomes" id="UP000008810">
    <property type="component" value="Chromosome 4"/>
</dbReference>
<dbReference type="Gramene" id="KQJ91184">
    <property type="protein sequence ID" value="KQJ91184"/>
    <property type="gene ID" value="BRADI_4g36150v3"/>
</dbReference>
<accession>A0A0Q3IYK0</accession>
<gene>
    <name evidence="2" type="ORF">BRADI_4g36150v3</name>
</gene>
<organism evidence="2">
    <name type="scientific">Brachypodium distachyon</name>
    <name type="common">Purple false brome</name>
    <name type="synonym">Trachynia distachya</name>
    <dbReference type="NCBI Taxonomy" id="15368"/>
    <lineage>
        <taxon>Eukaryota</taxon>
        <taxon>Viridiplantae</taxon>
        <taxon>Streptophyta</taxon>
        <taxon>Embryophyta</taxon>
        <taxon>Tracheophyta</taxon>
        <taxon>Spermatophyta</taxon>
        <taxon>Magnoliopsida</taxon>
        <taxon>Liliopsida</taxon>
        <taxon>Poales</taxon>
        <taxon>Poaceae</taxon>
        <taxon>BOP clade</taxon>
        <taxon>Pooideae</taxon>
        <taxon>Stipodae</taxon>
        <taxon>Brachypodieae</taxon>
        <taxon>Brachypodium</taxon>
    </lineage>
</organism>
<dbReference type="OrthoDB" id="728887at2759"/>
<evidence type="ECO:0000313" key="2">
    <source>
        <dbReference type="EMBL" id="KQJ91184.1"/>
    </source>
</evidence>
<proteinExistence type="predicted"/>
<reference evidence="3" key="3">
    <citation type="submission" date="2018-08" db="UniProtKB">
        <authorList>
            <consortium name="EnsemblPlants"/>
        </authorList>
    </citation>
    <scope>IDENTIFICATION</scope>
    <source>
        <strain evidence="3">cv. Bd21</strain>
    </source>
</reference>
<reference evidence="2" key="2">
    <citation type="submission" date="2017-06" db="EMBL/GenBank/DDBJ databases">
        <title>WGS assembly of Brachypodium distachyon.</title>
        <authorList>
            <consortium name="The International Brachypodium Initiative"/>
            <person name="Lucas S."/>
            <person name="Harmon-Smith M."/>
            <person name="Lail K."/>
            <person name="Tice H."/>
            <person name="Grimwood J."/>
            <person name="Bruce D."/>
            <person name="Barry K."/>
            <person name="Shu S."/>
            <person name="Lindquist E."/>
            <person name="Wang M."/>
            <person name="Pitluck S."/>
            <person name="Vogel J.P."/>
            <person name="Garvin D.F."/>
            <person name="Mockler T.C."/>
            <person name="Schmutz J."/>
            <person name="Rokhsar D."/>
            <person name="Bevan M.W."/>
        </authorList>
    </citation>
    <scope>NUCLEOTIDE SEQUENCE</scope>
    <source>
        <strain evidence="2">Bd21</strain>
    </source>
</reference>
<dbReference type="EnsemblPlants" id="KQJ91184">
    <property type="protein sequence ID" value="KQJ91184"/>
    <property type="gene ID" value="BRADI_4g36150v3"/>
</dbReference>
<feature type="region of interest" description="Disordered" evidence="1">
    <location>
        <begin position="50"/>
        <end position="86"/>
    </location>
</feature>
<dbReference type="EMBL" id="CM000883">
    <property type="protein sequence ID" value="KQJ91184.1"/>
    <property type="molecule type" value="Genomic_DNA"/>
</dbReference>
<dbReference type="AlphaFoldDB" id="A0A0Q3IYK0"/>
<evidence type="ECO:0000313" key="3">
    <source>
        <dbReference type="EnsemblPlants" id="KQJ91184"/>
    </source>
</evidence>
<protein>
    <submittedName>
        <fullName evidence="2 3">Uncharacterized protein</fullName>
    </submittedName>
</protein>
<evidence type="ECO:0000313" key="4">
    <source>
        <dbReference type="Proteomes" id="UP000008810"/>
    </source>
</evidence>
<dbReference type="InParanoid" id="A0A0Q3IYK0"/>
<evidence type="ECO:0000256" key="1">
    <source>
        <dbReference type="SAM" id="MobiDB-lite"/>
    </source>
</evidence>
<name>A0A0Q3IYK0_BRADI</name>
<keyword evidence="4" id="KW-1185">Reference proteome</keyword>